<reference evidence="2 3" key="1">
    <citation type="journal article" date="2019" name="Nat. Med.">
        <title>A library of human gut bacterial isolates paired with longitudinal multiomics data enables mechanistic microbiome research.</title>
        <authorList>
            <person name="Poyet M."/>
            <person name="Groussin M."/>
            <person name="Gibbons S.M."/>
            <person name="Avila-Pacheco J."/>
            <person name="Jiang X."/>
            <person name="Kearney S.M."/>
            <person name="Perrotta A.R."/>
            <person name="Berdy B."/>
            <person name="Zhao S."/>
            <person name="Lieberman T.D."/>
            <person name="Swanson P.K."/>
            <person name="Smith M."/>
            <person name="Roesemann S."/>
            <person name="Alexander J.E."/>
            <person name="Rich S.A."/>
            <person name="Livny J."/>
            <person name="Vlamakis H."/>
            <person name="Clish C."/>
            <person name="Bullock K."/>
            <person name="Deik A."/>
            <person name="Scott J."/>
            <person name="Pierce K.A."/>
            <person name="Xavier R.J."/>
            <person name="Alm E.J."/>
        </authorList>
    </citation>
    <scope>NUCLEOTIDE SEQUENCE [LARGE SCALE GENOMIC DNA]</scope>
    <source>
        <strain evidence="2 3">BIOML-A1</strain>
    </source>
</reference>
<evidence type="ECO:0000256" key="1">
    <source>
        <dbReference type="SAM" id="Phobius"/>
    </source>
</evidence>
<organism evidence="2 3">
    <name type="scientific">Alistipes finegoldii</name>
    <dbReference type="NCBI Taxonomy" id="214856"/>
    <lineage>
        <taxon>Bacteria</taxon>
        <taxon>Pseudomonadati</taxon>
        <taxon>Bacteroidota</taxon>
        <taxon>Bacteroidia</taxon>
        <taxon>Bacteroidales</taxon>
        <taxon>Rikenellaceae</taxon>
        <taxon>Alistipes</taxon>
    </lineage>
</organism>
<keyword evidence="1" id="KW-1133">Transmembrane helix</keyword>
<keyword evidence="1" id="KW-0812">Transmembrane</keyword>
<feature type="transmembrane region" description="Helical" evidence="1">
    <location>
        <begin position="214"/>
        <end position="233"/>
    </location>
</feature>
<feature type="transmembrane region" description="Helical" evidence="1">
    <location>
        <begin position="15"/>
        <end position="33"/>
    </location>
</feature>
<name>A0ABQ6S5E1_9BACT</name>
<protein>
    <recommendedName>
        <fullName evidence="4">DUF4350 domain-containing protein</fullName>
    </recommendedName>
</protein>
<proteinExistence type="predicted"/>
<dbReference type="RefSeq" id="WP_130064032.1">
    <property type="nucleotide sequence ID" value="NZ_RCXA01000056.1"/>
</dbReference>
<comment type="caution">
    <text evidence="2">The sequence shown here is derived from an EMBL/GenBank/DDBJ whole genome shotgun (WGS) entry which is preliminary data.</text>
</comment>
<keyword evidence="1" id="KW-0472">Membrane</keyword>
<accession>A0ABQ6S5E1</accession>
<gene>
    <name evidence="2" type="ORF">F2A26_02815</name>
</gene>
<dbReference type="EMBL" id="VVND01000003">
    <property type="protein sequence ID" value="KAA3160162.1"/>
    <property type="molecule type" value="Genomic_DNA"/>
</dbReference>
<evidence type="ECO:0000313" key="2">
    <source>
        <dbReference type="EMBL" id="KAA3160162.1"/>
    </source>
</evidence>
<dbReference type="Proteomes" id="UP000324870">
    <property type="component" value="Unassembled WGS sequence"/>
</dbReference>
<sequence>MEEKRTVTSILDSSFMKWVAFIFATIGVVWIFYDNFVKKNCANFEYEILSETSIFNNQEDISLLRIFIDSLDVQKSHANISFFTIKITNNGDKHISTESYDSGNFGLNLHNGFVIEPPVLISASTEYLQRKINPDLLKLRDSAFIEIPRTSLDIDDYYIIKFGMLHHNDSIPGFDSEGKIVGQKKINIKNITKIAPSLSHQAVSGRWNVQIIRFLFYGLLFFVLFICLLWIFVEAIPNYKANKKRATVLKDILGSTQIDFIVREDYIAHGAERILQIHNTLKYNDKELTKKYNKSLSYITSKNSVALNNKGQRKWHELRMSEFNNLIDRKYIIQQPDNTFIVDKRRKASVDYLYNLLQKNGLLQGFPGTDITTLVNCQ</sequence>
<keyword evidence="3" id="KW-1185">Reference proteome</keyword>
<evidence type="ECO:0000313" key="3">
    <source>
        <dbReference type="Proteomes" id="UP000324870"/>
    </source>
</evidence>
<evidence type="ECO:0008006" key="4">
    <source>
        <dbReference type="Google" id="ProtNLM"/>
    </source>
</evidence>